<sequence length="236" mass="26625">MKLFISCVFGLLFTAQAYAQLLIAPTRFVLDADTSVTEKIVVENNSDQPIRLEIKPIYRPVKASGLVRTDTSVTKSENIANWIKVSPPIIRELKPNQRRTVRLRMTALPADMPEGEYRAYLWFSPIAKAKDLSEVDLSGKAKSNDGSAFELNFHINSYVPVYVQKGEPVQDVKYHCDDQSITIRNDGNFQFNAKLNVDDHIEKVVLLRNAELTKPLPKGSKVSLIQNENSLFECVL</sequence>
<organism evidence="2 3">
    <name type="scientific">Vibrio lentus</name>
    <dbReference type="NCBI Taxonomy" id="136468"/>
    <lineage>
        <taxon>Bacteria</taxon>
        <taxon>Pseudomonadati</taxon>
        <taxon>Pseudomonadota</taxon>
        <taxon>Gammaproteobacteria</taxon>
        <taxon>Vibrionales</taxon>
        <taxon>Vibrionaceae</taxon>
        <taxon>Vibrio</taxon>
    </lineage>
</organism>
<dbReference type="SUPFAM" id="SSF49354">
    <property type="entry name" value="PapD-like"/>
    <property type="match status" value="1"/>
</dbReference>
<dbReference type="RefSeq" id="WP_017104491.1">
    <property type="nucleotide sequence ID" value="NZ_MAKA01000098.1"/>
</dbReference>
<reference evidence="3" key="1">
    <citation type="submission" date="2016-07" db="EMBL/GenBank/DDBJ databases">
        <title>Nontailed viruses are major unrecognized killers of bacteria in the ocean.</title>
        <authorList>
            <person name="Kauffman K."/>
            <person name="Hussain F."/>
            <person name="Yang J."/>
            <person name="Arevalo P."/>
            <person name="Brown J."/>
            <person name="Cutler M."/>
            <person name="Kelly L."/>
            <person name="Polz M.F."/>
        </authorList>
    </citation>
    <scope>NUCLEOTIDE SEQUENCE [LARGE SCALE GENOMIC DNA]</scope>
    <source>
        <strain evidence="3">10N.286.55.C1</strain>
    </source>
</reference>
<dbReference type="EMBL" id="MCSI01000150">
    <property type="protein sequence ID" value="PME59380.1"/>
    <property type="molecule type" value="Genomic_DNA"/>
</dbReference>
<feature type="signal peptide" evidence="1">
    <location>
        <begin position="1"/>
        <end position="19"/>
    </location>
</feature>
<name>A0A1B9QCR8_9VIBR</name>
<dbReference type="AlphaFoldDB" id="A0A1B9QCR8"/>
<evidence type="ECO:0000256" key="1">
    <source>
        <dbReference type="SAM" id="SignalP"/>
    </source>
</evidence>
<gene>
    <name evidence="2" type="ORF">BCV30_14255</name>
</gene>
<dbReference type="InterPro" id="IPR008962">
    <property type="entry name" value="PapD-like_sf"/>
</dbReference>
<dbReference type="Proteomes" id="UP000235778">
    <property type="component" value="Unassembled WGS sequence"/>
</dbReference>
<protein>
    <recommendedName>
        <fullName evidence="4">Molecular chaperone</fullName>
    </recommendedName>
</protein>
<keyword evidence="1" id="KW-0732">Signal</keyword>
<proteinExistence type="predicted"/>
<evidence type="ECO:0008006" key="4">
    <source>
        <dbReference type="Google" id="ProtNLM"/>
    </source>
</evidence>
<evidence type="ECO:0000313" key="3">
    <source>
        <dbReference type="Proteomes" id="UP000235778"/>
    </source>
</evidence>
<comment type="caution">
    <text evidence="2">The sequence shown here is derived from an EMBL/GenBank/DDBJ whole genome shotgun (WGS) entry which is preliminary data.</text>
</comment>
<feature type="chain" id="PRO_5015061261" description="Molecular chaperone" evidence="1">
    <location>
        <begin position="20"/>
        <end position="236"/>
    </location>
</feature>
<accession>A0A1B9QCR8</accession>
<evidence type="ECO:0000313" key="2">
    <source>
        <dbReference type="EMBL" id="PME59380.1"/>
    </source>
</evidence>